<evidence type="ECO:0000256" key="1">
    <source>
        <dbReference type="SAM" id="SignalP"/>
    </source>
</evidence>
<reference evidence="3 4" key="1">
    <citation type="submission" date="2013-04" db="EMBL/GenBank/DDBJ databases">
        <title>Oceanicola sp. 22II1-22F33 Genome Sequencing.</title>
        <authorList>
            <person name="Lai Q."/>
            <person name="Li G."/>
            <person name="Shao Z."/>
        </authorList>
    </citation>
    <scope>NUCLEOTIDE SEQUENCE [LARGE SCALE GENOMIC DNA]</scope>
    <source>
        <strain evidence="3 4">22II1-22F33</strain>
    </source>
</reference>
<feature type="signal peptide" evidence="1">
    <location>
        <begin position="1"/>
        <end position="23"/>
    </location>
</feature>
<dbReference type="PANTHER" id="PTHR36919">
    <property type="entry name" value="BLR1215 PROTEIN"/>
    <property type="match status" value="1"/>
</dbReference>
<evidence type="ECO:0000259" key="2">
    <source>
        <dbReference type="Pfam" id="PF09917"/>
    </source>
</evidence>
<proteinExistence type="predicted"/>
<dbReference type="InterPro" id="IPR019223">
    <property type="entry name" value="DUF2147"/>
</dbReference>
<dbReference type="RefSeq" id="WP_088651971.1">
    <property type="nucleotide sequence ID" value="NZ_AQQR01000014.1"/>
</dbReference>
<gene>
    <name evidence="3" type="ORF">ATO3_21455</name>
</gene>
<keyword evidence="4" id="KW-1185">Reference proteome</keyword>
<comment type="caution">
    <text evidence="3">The sequence shown here is derived from an EMBL/GenBank/DDBJ whole genome shotgun (WGS) entry which is preliminary data.</text>
</comment>
<evidence type="ECO:0000313" key="4">
    <source>
        <dbReference type="Proteomes" id="UP000215377"/>
    </source>
</evidence>
<evidence type="ECO:0000313" key="3">
    <source>
        <dbReference type="EMBL" id="OWU69847.1"/>
    </source>
</evidence>
<dbReference type="OrthoDB" id="9811671at2"/>
<dbReference type="PANTHER" id="PTHR36919:SF2">
    <property type="entry name" value="BLL6627 PROTEIN"/>
    <property type="match status" value="1"/>
</dbReference>
<protein>
    <submittedName>
        <fullName evidence="3">Imidazoleglycerol-phosphate dehydratase</fullName>
    </submittedName>
</protein>
<accession>A0A225NDA2</accession>
<dbReference type="Pfam" id="PF09917">
    <property type="entry name" value="DUF2147"/>
    <property type="match status" value="1"/>
</dbReference>
<dbReference type="Proteomes" id="UP000215377">
    <property type="component" value="Unassembled WGS sequence"/>
</dbReference>
<dbReference type="Gene3D" id="2.40.128.520">
    <property type="match status" value="1"/>
</dbReference>
<name>A0A225NDA2_9RHOB</name>
<organism evidence="3 4">
    <name type="scientific">Marinibacterium profundimaris</name>
    <dbReference type="NCBI Taxonomy" id="1679460"/>
    <lineage>
        <taxon>Bacteria</taxon>
        <taxon>Pseudomonadati</taxon>
        <taxon>Pseudomonadota</taxon>
        <taxon>Alphaproteobacteria</taxon>
        <taxon>Rhodobacterales</taxon>
        <taxon>Paracoccaceae</taxon>
        <taxon>Marinibacterium</taxon>
    </lineage>
</organism>
<feature type="chain" id="PRO_5012601285" evidence="1">
    <location>
        <begin position="24"/>
        <end position="136"/>
    </location>
</feature>
<dbReference type="EMBL" id="AQQR01000014">
    <property type="protein sequence ID" value="OWU69847.1"/>
    <property type="molecule type" value="Genomic_DNA"/>
</dbReference>
<sequence length="136" mass="14474">MRSRTLAKALLALSWILAPGLLAADPVEGTWKTGEGEDGGYAHVSIAPCGDAFCGSISAAYEPGGRESKTYPHLGRQLIWDMRAEGGNRYGGGQIWAPDTGKTYLSKMELKGETLTVKGCVAGGLLCRGQDWTRVD</sequence>
<feature type="domain" description="DUF2147" evidence="2">
    <location>
        <begin position="29"/>
        <end position="134"/>
    </location>
</feature>
<dbReference type="AlphaFoldDB" id="A0A225NDA2"/>
<keyword evidence="1" id="KW-0732">Signal</keyword>